<name>X1N7U8_9ZZZZ</name>
<organism evidence="1">
    <name type="scientific">marine sediment metagenome</name>
    <dbReference type="NCBI Taxonomy" id="412755"/>
    <lineage>
        <taxon>unclassified sequences</taxon>
        <taxon>metagenomes</taxon>
        <taxon>ecological metagenomes</taxon>
    </lineage>
</organism>
<gene>
    <name evidence="1" type="ORF">S06H3_32051</name>
</gene>
<feature type="non-terminal residue" evidence="1">
    <location>
        <position position="44"/>
    </location>
</feature>
<accession>X1N7U8</accession>
<sequence length="44" mass="5227">MFHIFRKLLEEGLRPANFWDVTVSNVLYAWQLLGRRPLRVVVDA</sequence>
<comment type="caution">
    <text evidence="1">The sequence shown here is derived from an EMBL/GenBank/DDBJ whole genome shotgun (WGS) entry which is preliminary data.</text>
</comment>
<reference evidence="1" key="1">
    <citation type="journal article" date="2014" name="Front. Microbiol.">
        <title>High frequency of phylogenetically diverse reductive dehalogenase-homologous genes in deep subseafloor sedimentary metagenomes.</title>
        <authorList>
            <person name="Kawai M."/>
            <person name="Futagami T."/>
            <person name="Toyoda A."/>
            <person name="Takaki Y."/>
            <person name="Nishi S."/>
            <person name="Hori S."/>
            <person name="Arai W."/>
            <person name="Tsubouchi T."/>
            <person name="Morono Y."/>
            <person name="Uchiyama I."/>
            <person name="Ito T."/>
            <person name="Fujiyama A."/>
            <person name="Inagaki F."/>
            <person name="Takami H."/>
        </authorList>
    </citation>
    <scope>NUCLEOTIDE SEQUENCE</scope>
    <source>
        <strain evidence="1">Expedition CK06-06</strain>
    </source>
</reference>
<dbReference type="AlphaFoldDB" id="X1N7U8"/>
<proteinExistence type="predicted"/>
<evidence type="ECO:0000313" key="1">
    <source>
        <dbReference type="EMBL" id="GAI26291.1"/>
    </source>
</evidence>
<dbReference type="EMBL" id="BARV01019019">
    <property type="protein sequence ID" value="GAI26291.1"/>
    <property type="molecule type" value="Genomic_DNA"/>
</dbReference>
<protein>
    <submittedName>
        <fullName evidence="1">Uncharacterized protein</fullName>
    </submittedName>
</protein>